<sequence>MHNVMEKFLKDYSKSHYIEVSSTTYNTCDKCTTELFFAFVNDDESVCLQYINCHERIKIDVYDGYTKLSDNNTHCRNCNNEKLNIMYGFSKGEYAQNWVYV</sequence>
<name>A0ABY1JV71_9BACL</name>
<evidence type="ECO:0000313" key="1">
    <source>
        <dbReference type="EMBL" id="SIQ82751.1"/>
    </source>
</evidence>
<dbReference type="EMBL" id="FTNK01000004">
    <property type="protein sequence ID" value="SIQ82751.1"/>
    <property type="molecule type" value="Genomic_DNA"/>
</dbReference>
<dbReference type="Proteomes" id="UP000186666">
    <property type="component" value="Unassembled WGS sequence"/>
</dbReference>
<organism evidence="1 2">
    <name type="scientific">Paenibacillus macquariensis</name>
    <dbReference type="NCBI Taxonomy" id="948756"/>
    <lineage>
        <taxon>Bacteria</taxon>
        <taxon>Bacillati</taxon>
        <taxon>Bacillota</taxon>
        <taxon>Bacilli</taxon>
        <taxon>Bacillales</taxon>
        <taxon>Paenibacillaceae</taxon>
        <taxon>Paenibacillus</taxon>
    </lineage>
</organism>
<proteinExistence type="predicted"/>
<evidence type="ECO:0000313" key="2">
    <source>
        <dbReference type="Proteomes" id="UP000186666"/>
    </source>
</evidence>
<accession>A0ABY1JV71</accession>
<keyword evidence="2" id="KW-1185">Reference proteome</keyword>
<gene>
    <name evidence="1" type="ORF">SAMN05421578_104239</name>
</gene>
<comment type="caution">
    <text evidence="1">The sequence shown here is derived from an EMBL/GenBank/DDBJ whole genome shotgun (WGS) entry which is preliminary data.</text>
</comment>
<reference evidence="1 2" key="1">
    <citation type="submission" date="2017-01" db="EMBL/GenBank/DDBJ databases">
        <authorList>
            <person name="Varghese N."/>
            <person name="Submissions S."/>
        </authorList>
    </citation>
    <scope>NUCLEOTIDE SEQUENCE [LARGE SCALE GENOMIC DNA]</scope>
    <source>
        <strain evidence="1 2">ATCC 23464</strain>
    </source>
</reference>
<protein>
    <submittedName>
        <fullName evidence="1">Uncharacterized protein</fullName>
    </submittedName>
</protein>
<dbReference type="RefSeq" id="WP_068585420.1">
    <property type="nucleotide sequence ID" value="NZ_FTNK01000004.1"/>
</dbReference>